<dbReference type="RefSeq" id="WP_096804031.1">
    <property type="nucleotide sequence ID" value="NZ_CP023563.1"/>
</dbReference>
<dbReference type="EMBL" id="CP023563">
    <property type="protein sequence ID" value="ATG52923.1"/>
    <property type="molecule type" value="Genomic_DNA"/>
</dbReference>
<gene>
    <name evidence="3" type="ORF">CFK38_16380</name>
</gene>
<feature type="compositionally biased region" description="Polar residues" evidence="1">
    <location>
        <begin position="1"/>
        <end position="26"/>
    </location>
</feature>
<reference evidence="4" key="1">
    <citation type="submission" date="2017-09" db="EMBL/GenBank/DDBJ databases">
        <title>Brachybacterium sp. VM2412.</title>
        <authorList>
            <person name="Tak E.J."/>
            <person name="Bae J.-W."/>
        </authorList>
    </citation>
    <scope>NUCLEOTIDE SEQUENCE [LARGE SCALE GENOMIC DNA]</scope>
    <source>
        <strain evidence="4">VM2412</strain>
    </source>
</reference>
<evidence type="ECO:0000313" key="3">
    <source>
        <dbReference type="EMBL" id="ATG52923.1"/>
    </source>
</evidence>
<dbReference type="SUPFAM" id="SSF52540">
    <property type="entry name" value="P-loop containing nucleoside triphosphate hydrolases"/>
    <property type="match status" value="1"/>
</dbReference>
<name>A0A291GR18_9MICO</name>
<evidence type="ECO:0000313" key="4">
    <source>
        <dbReference type="Proteomes" id="UP000218165"/>
    </source>
</evidence>
<dbReference type="Pfam" id="PF13191">
    <property type="entry name" value="AAA_16"/>
    <property type="match status" value="1"/>
</dbReference>
<feature type="domain" description="Orc1-like AAA ATPase" evidence="2">
    <location>
        <begin position="41"/>
        <end position="190"/>
    </location>
</feature>
<dbReference type="OrthoDB" id="2020141at2"/>
<evidence type="ECO:0000259" key="2">
    <source>
        <dbReference type="Pfam" id="PF13191"/>
    </source>
</evidence>
<protein>
    <submittedName>
        <fullName evidence="3">ATP-binding protein</fullName>
    </submittedName>
</protein>
<keyword evidence="4" id="KW-1185">Reference proteome</keyword>
<feature type="region of interest" description="Disordered" evidence="1">
    <location>
        <begin position="393"/>
        <end position="416"/>
    </location>
</feature>
<keyword evidence="3" id="KW-0067">ATP-binding</keyword>
<dbReference type="Gene3D" id="3.40.50.300">
    <property type="entry name" value="P-loop containing nucleotide triphosphate hydrolases"/>
    <property type="match status" value="1"/>
</dbReference>
<dbReference type="PANTHER" id="PTHR34301:SF8">
    <property type="entry name" value="ATPASE DOMAIN-CONTAINING PROTEIN"/>
    <property type="match status" value="1"/>
</dbReference>
<dbReference type="InterPro" id="IPR041664">
    <property type="entry name" value="AAA_16"/>
</dbReference>
<keyword evidence="3" id="KW-0547">Nucleotide-binding</keyword>
<dbReference type="InterPro" id="IPR027417">
    <property type="entry name" value="P-loop_NTPase"/>
</dbReference>
<evidence type="ECO:0000256" key="1">
    <source>
        <dbReference type="SAM" id="MobiDB-lite"/>
    </source>
</evidence>
<dbReference type="GO" id="GO:0005524">
    <property type="term" value="F:ATP binding"/>
    <property type="evidence" value="ECO:0007669"/>
    <property type="project" value="UniProtKB-KW"/>
</dbReference>
<dbReference type="Proteomes" id="UP000218165">
    <property type="component" value="Chromosome"/>
</dbReference>
<organism evidence="3 4">
    <name type="scientific">Brachybacterium vulturis</name>
    <dbReference type="NCBI Taxonomy" id="2017484"/>
    <lineage>
        <taxon>Bacteria</taxon>
        <taxon>Bacillati</taxon>
        <taxon>Actinomycetota</taxon>
        <taxon>Actinomycetes</taxon>
        <taxon>Micrococcales</taxon>
        <taxon>Dermabacteraceae</taxon>
        <taxon>Brachybacterium</taxon>
    </lineage>
</organism>
<feature type="compositionally biased region" description="Basic residues" evidence="1">
    <location>
        <begin position="405"/>
        <end position="416"/>
    </location>
</feature>
<proteinExistence type="predicted"/>
<feature type="region of interest" description="Disordered" evidence="1">
    <location>
        <begin position="1"/>
        <end position="34"/>
    </location>
</feature>
<dbReference type="PANTHER" id="PTHR34301">
    <property type="entry name" value="DNA-BINDING PROTEIN-RELATED"/>
    <property type="match status" value="1"/>
</dbReference>
<dbReference type="AlphaFoldDB" id="A0A291GR18"/>
<accession>A0A291GR18</accession>
<sequence length="416" mass="45243">MATSSSHRTPSNRTSSHRTPSGTTREANPFTPGFGLTPMILAGRDVAIDEFTAALAGDVPEARAILISGARGSGKTVLLTEFRELALEAGWTDLRMHTSSTSLTEELRSQAIARLREMDPEAETSRLTSARAFNVSASRDIVQRYEGEGEVLTTVLDRLAQLSDEDGGGLLITLDELQSVDRDQLHALTQHVQDLIGSGHAVAFVAAGVRPGVDALLDHERTTFLRRAHRIEVGSVDVGTAAEAIRMTIADTARTITPEAAVLAGEISRGYPYLIQLIGSKAWQNSGDAETIEIEDVRGGRDAVIAAMLKNVHGPALRGLSPRKREYLHAMLEDEGPSAVGDIARRMGIDPRNQSTYRERLIEEELIRPAGRGFVEFALPYLGDALRHEAREGVGADVEPDQGLRRSHRGRRSPRR</sequence>
<dbReference type="KEGG" id="brz:CFK38_16380"/>